<evidence type="ECO:0000313" key="1">
    <source>
        <dbReference type="EMBL" id="PON42159.1"/>
    </source>
</evidence>
<proteinExistence type="predicted"/>
<protein>
    <submittedName>
        <fullName evidence="1">Uncharacterized protein</fullName>
    </submittedName>
</protein>
<gene>
    <name evidence="1" type="ORF">PanWU01x14_283990</name>
</gene>
<feature type="non-terminal residue" evidence="1">
    <location>
        <position position="60"/>
    </location>
</feature>
<keyword evidence="2" id="KW-1185">Reference proteome</keyword>
<dbReference type="AlphaFoldDB" id="A0A2P5B041"/>
<name>A0A2P5B041_PARAD</name>
<sequence>MWMTYETRWLNHRCHIVAKGKRCAEAVTWTSGRSHKRACIHGWASARDSKANVDHLLISW</sequence>
<reference evidence="2" key="1">
    <citation type="submission" date="2016-06" db="EMBL/GenBank/DDBJ databases">
        <title>Parallel loss of symbiosis genes in relatives of nitrogen-fixing non-legume Parasponia.</title>
        <authorList>
            <person name="Van Velzen R."/>
            <person name="Holmer R."/>
            <person name="Bu F."/>
            <person name="Rutten L."/>
            <person name="Van Zeijl A."/>
            <person name="Liu W."/>
            <person name="Santuari L."/>
            <person name="Cao Q."/>
            <person name="Sharma T."/>
            <person name="Shen D."/>
            <person name="Roswanjaya Y."/>
            <person name="Wardhani T."/>
            <person name="Kalhor M.S."/>
            <person name="Jansen J."/>
            <person name="Van den Hoogen J."/>
            <person name="Gungor B."/>
            <person name="Hartog M."/>
            <person name="Hontelez J."/>
            <person name="Verver J."/>
            <person name="Yang W.-C."/>
            <person name="Schijlen E."/>
            <person name="Repin R."/>
            <person name="Schilthuizen M."/>
            <person name="Schranz E."/>
            <person name="Heidstra R."/>
            <person name="Miyata K."/>
            <person name="Fedorova E."/>
            <person name="Kohlen W."/>
            <person name="Bisseling T."/>
            <person name="Smit S."/>
            <person name="Geurts R."/>
        </authorList>
    </citation>
    <scope>NUCLEOTIDE SEQUENCE [LARGE SCALE GENOMIC DNA]</scope>
    <source>
        <strain evidence="2">cv. WU1-14</strain>
    </source>
</reference>
<accession>A0A2P5B041</accession>
<dbReference type="EMBL" id="JXTB01000398">
    <property type="protein sequence ID" value="PON42159.1"/>
    <property type="molecule type" value="Genomic_DNA"/>
</dbReference>
<evidence type="ECO:0000313" key="2">
    <source>
        <dbReference type="Proteomes" id="UP000237105"/>
    </source>
</evidence>
<comment type="caution">
    <text evidence="1">The sequence shown here is derived from an EMBL/GenBank/DDBJ whole genome shotgun (WGS) entry which is preliminary data.</text>
</comment>
<dbReference type="Proteomes" id="UP000237105">
    <property type="component" value="Unassembled WGS sequence"/>
</dbReference>
<organism evidence="1 2">
    <name type="scientific">Parasponia andersonii</name>
    <name type="common">Sponia andersonii</name>
    <dbReference type="NCBI Taxonomy" id="3476"/>
    <lineage>
        <taxon>Eukaryota</taxon>
        <taxon>Viridiplantae</taxon>
        <taxon>Streptophyta</taxon>
        <taxon>Embryophyta</taxon>
        <taxon>Tracheophyta</taxon>
        <taxon>Spermatophyta</taxon>
        <taxon>Magnoliopsida</taxon>
        <taxon>eudicotyledons</taxon>
        <taxon>Gunneridae</taxon>
        <taxon>Pentapetalae</taxon>
        <taxon>rosids</taxon>
        <taxon>fabids</taxon>
        <taxon>Rosales</taxon>
        <taxon>Cannabaceae</taxon>
        <taxon>Parasponia</taxon>
    </lineage>
</organism>